<protein>
    <recommendedName>
        <fullName evidence="4">Imelysin-like domain-containing protein</fullName>
    </recommendedName>
</protein>
<dbReference type="InterPro" id="IPR018976">
    <property type="entry name" value="Imelysin-like"/>
</dbReference>
<proteinExistence type="predicted"/>
<comment type="caution">
    <text evidence="5">The sequence shown here is derived from an EMBL/GenBank/DDBJ whole genome shotgun (WGS) entry which is preliminary data.</text>
</comment>
<dbReference type="InterPro" id="IPR038352">
    <property type="entry name" value="Imelysin_sf"/>
</dbReference>
<comment type="subcellular location">
    <subcellularLocation>
        <location evidence="1">Cell envelope</location>
    </subcellularLocation>
</comment>
<dbReference type="RefSeq" id="WP_232594050.1">
    <property type="nucleotide sequence ID" value="NZ_BSPD01000102.1"/>
</dbReference>
<dbReference type="InterPro" id="IPR034984">
    <property type="entry name" value="Imelysin-like_IPPA"/>
</dbReference>
<evidence type="ECO:0000256" key="2">
    <source>
        <dbReference type="ARBA" id="ARBA00022729"/>
    </source>
</evidence>
<feature type="chain" id="PRO_5041372374" description="Imelysin-like domain-containing protein" evidence="3">
    <location>
        <begin position="20"/>
        <end position="416"/>
    </location>
</feature>
<keyword evidence="2 3" id="KW-0732">Signal</keyword>
<evidence type="ECO:0000313" key="5">
    <source>
        <dbReference type="EMBL" id="GLS28113.1"/>
    </source>
</evidence>
<feature type="domain" description="Imelysin-like" evidence="4">
    <location>
        <begin position="56"/>
        <end position="355"/>
    </location>
</feature>
<reference evidence="5 6" key="1">
    <citation type="journal article" date="2014" name="Int. J. Syst. Evol. Microbiol.">
        <title>Complete genome sequence of Corynebacterium casei LMG S-19264T (=DSM 44701T), isolated from a smear-ripened cheese.</title>
        <authorList>
            <consortium name="US DOE Joint Genome Institute (JGI-PGF)"/>
            <person name="Walter F."/>
            <person name="Albersmeier A."/>
            <person name="Kalinowski J."/>
            <person name="Ruckert C."/>
        </authorList>
    </citation>
    <scope>NUCLEOTIDE SEQUENCE [LARGE SCALE GENOMIC DNA]</scope>
    <source>
        <strain evidence="5 6">NBRC 110095</strain>
    </source>
</reference>
<dbReference type="Proteomes" id="UP001156870">
    <property type="component" value="Unassembled WGS sequence"/>
</dbReference>
<name>A0AA37WP77_9GAMM</name>
<gene>
    <name evidence="5" type="ORF">GCM10007877_38320</name>
</gene>
<organism evidence="5 6">
    <name type="scientific">Marinibactrum halimedae</name>
    <dbReference type="NCBI Taxonomy" id="1444977"/>
    <lineage>
        <taxon>Bacteria</taxon>
        <taxon>Pseudomonadati</taxon>
        <taxon>Pseudomonadota</taxon>
        <taxon>Gammaproteobacteria</taxon>
        <taxon>Cellvibrionales</taxon>
        <taxon>Cellvibrionaceae</taxon>
        <taxon>Marinibactrum</taxon>
    </lineage>
</organism>
<dbReference type="CDD" id="cd14659">
    <property type="entry name" value="Imelysin-like_IPPA"/>
    <property type="match status" value="1"/>
</dbReference>
<dbReference type="PROSITE" id="PS51257">
    <property type="entry name" value="PROKAR_LIPOPROTEIN"/>
    <property type="match status" value="1"/>
</dbReference>
<evidence type="ECO:0000256" key="1">
    <source>
        <dbReference type="ARBA" id="ARBA00004196"/>
    </source>
</evidence>
<accession>A0AA37WP77</accession>
<sequence length="416" mass="44368">MNKKQAFFLGVSLCGALLAGCGADSGSSSSSDSTEVSDETFDFAGMFANYTDNIFLPNYQAIEAQAKSLAEPDGAIATYCDTIGSATAGAALSEVTVAWQALQASIQRSEAHAIGPVADNNGALRNRFTSYGTGSLSLCGIDQSVVQANTQADFDIAIKTTNQRGIGALEYLLFNETLVHTCPSQITETTDWNDRSINERRQLRCEYALHVANDIADAATTVIAQWDSNGGNYRSTFINPNNAAASLESLSDAMFYVDVDVKDTKLGLPTGINADCRGTSCPEFVESPYVENSLVNIRNNLEGFQTMLTGADGLGFDDIIAQAGVDSLNVRFFDNIRLSMNVIDNTVESLIDQSENINDSVSEAACANAFSNPDTPSDFSACNLSGLVKRITDDLKVGFVAAVNVDLPDRAQSDND</sequence>
<evidence type="ECO:0000313" key="6">
    <source>
        <dbReference type="Proteomes" id="UP001156870"/>
    </source>
</evidence>
<feature type="signal peptide" evidence="3">
    <location>
        <begin position="1"/>
        <end position="19"/>
    </location>
</feature>
<dbReference type="Gene3D" id="1.20.1420.20">
    <property type="entry name" value="M75 peptidase, HXXE motif"/>
    <property type="match status" value="1"/>
</dbReference>
<dbReference type="AlphaFoldDB" id="A0AA37WP77"/>
<keyword evidence="6" id="KW-1185">Reference proteome</keyword>
<evidence type="ECO:0000259" key="4">
    <source>
        <dbReference type="Pfam" id="PF09375"/>
    </source>
</evidence>
<dbReference type="Pfam" id="PF09375">
    <property type="entry name" value="Peptidase_M75"/>
    <property type="match status" value="1"/>
</dbReference>
<evidence type="ECO:0000256" key="3">
    <source>
        <dbReference type="SAM" id="SignalP"/>
    </source>
</evidence>
<dbReference type="GO" id="GO:0030313">
    <property type="term" value="C:cell envelope"/>
    <property type="evidence" value="ECO:0007669"/>
    <property type="project" value="UniProtKB-SubCell"/>
</dbReference>
<dbReference type="EMBL" id="BSPD01000102">
    <property type="protein sequence ID" value="GLS28113.1"/>
    <property type="molecule type" value="Genomic_DNA"/>
</dbReference>